<dbReference type="Gene3D" id="1.10.287.1120">
    <property type="entry name" value="Bipartite methylase S protein"/>
    <property type="match status" value="1"/>
</dbReference>
<dbReference type="AlphaFoldDB" id="A0A4R2KEN5"/>
<name>A0A4R2KEN5_9FIRM</name>
<feature type="domain" description="Type I restriction modification DNA specificity" evidence="5">
    <location>
        <begin position="214"/>
        <end position="382"/>
    </location>
</feature>
<dbReference type="GO" id="GO:0003677">
    <property type="term" value="F:DNA binding"/>
    <property type="evidence" value="ECO:0007669"/>
    <property type="project" value="UniProtKB-KW"/>
</dbReference>
<protein>
    <submittedName>
        <fullName evidence="6">Type I restriction enzyme S subunit</fullName>
    </submittedName>
</protein>
<dbReference type="PANTHER" id="PTHR30408:SF12">
    <property type="entry name" value="TYPE I RESTRICTION ENZYME MJAVIII SPECIFICITY SUBUNIT"/>
    <property type="match status" value="1"/>
</dbReference>
<dbReference type="OrthoDB" id="9811611at2"/>
<proteinExistence type="inferred from homology"/>
<dbReference type="Pfam" id="PF01420">
    <property type="entry name" value="Methylase_S"/>
    <property type="match status" value="2"/>
</dbReference>
<keyword evidence="4" id="KW-0175">Coiled coil</keyword>
<keyword evidence="3" id="KW-0238">DNA-binding</keyword>
<dbReference type="InterPro" id="IPR044946">
    <property type="entry name" value="Restrct_endonuc_typeI_TRD_sf"/>
</dbReference>
<dbReference type="Gene3D" id="3.90.220.20">
    <property type="entry name" value="DNA methylase specificity domains"/>
    <property type="match status" value="2"/>
</dbReference>
<dbReference type="CDD" id="cd17260">
    <property type="entry name" value="RMtype1_S_EcoEI-TRD1-CR1_like"/>
    <property type="match status" value="1"/>
</dbReference>
<dbReference type="EMBL" id="SLWV01000025">
    <property type="protein sequence ID" value="TCO70667.1"/>
    <property type="molecule type" value="Genomic_DNA"/>
</dbReference>
<comment type="caution">
    <text evidence="6">The sequence shown here is derived from an EMBL/GenBank/DDBJ whole genome shotgun (WGS) entry which is preliminary data.</text>
</comment>
<evidence type="ECO:0000259" key="5">
    <source>
        <dbReference type="Pfam" id="PF01420"/>
    </source>
</evidence>
<feature type="coiled-coil region" evidence="4">
    <location>
        <begin position="364"/>
        <end position="391"/>
    </location>
</feature>
<dbReference type="SUPFAM" id="SSF116734">
    <property type="entry name" value="DNA methylase specificity domain"/>
    <property type="match status" value="2"/>
</dbReference>
<dbReference type="PANTHER" id="PTHR30408">
    <property type="entry name" value="TYPE-1 RESTRICTION ENZYME ECOKI SPECIFICITY PROTEIN"/>
    <property type="match status" value="1"/>
</dbReference>
<reference evidence="6 7" key="1">
    <citation type="submission" date="2019-03" db="EMBL/GenBank/DDBJ databases">
        <title>Genomic Encyclopedia of Type Strains, Phase IV (KMG-IV): sequencing the most valuable type-strain genomes for metagenomic binning, comparative biology and taxonomic classification.</title>
        <authorList>
            <person name="Goeker M."/>
        </authorList>
    </citation>
    <scope>NUCLEOTIDE SEQUENCE [LARGE SCALE GENOMIC DNA]</scope>
    <source>
        <strain evidence="6 7">DSM 102940</strain>
    </source>
</reference>
<comment type="similarity">
    <text evidence="1">Belongs to the type-I restriction system S methylase family.</text>
</comment>
<evidence type="ECO:0000256" key="1">
    <source>
        <dbReference type="ARBA" id="ARBA00010923"/>
    </source>
</evidence>
<feature type="domain" description="Type I restriction modification DNA specificity" evidence="5">
    <location>
        <begin position="8"/>
        <end position="175"/>
    </location>
</feature>
<gene>
    <name evidence="6" type="ORF">EV214_12537</name>
</gene>
<dbReference type="InterPro" id="IPR000055">
    <property type="entry name" value="Restrct_endonuc_typeI_TRD"/>
</dbReference>
<evidence type="ECO:0000256" key="4">
    <source>
        <dbReference type="SAM" id="Coils"/>
    </source>
</evidence>
<evidence type="ECO:0000313" key="6">
    <source>
        <dbReference type="EMBL" id="TCO70667.1"/>
    </source>
</evidence>
<dbReference type="Proteomes" id="UP000294919">
    <property type="component" value="Unassembled WGS sequence"/>
</dbReference>
<evidence type="ECO:0000313" key="7">
    <source>
        <dbReference type="Proteomes" id="UP000294919"/>
    </source>
</evidence>
<accession>A0A4R2KEN5</accession>
<keyword evidence="7" id="KW-1185">Reference proteome</keyword>
<sequence length="401" mass="45101">MGMRERIEDWHYEKLANVIEINPRSEKLDKDTEITFLAMADVSNDGRILNRNVKSYYEVSKGFTSFKENDVLLAKITPCFENGKRALATKLKNGYGFGSTEFHVLRGNNNLISEYLYQFISLNTFKIRGEANMTGSAGQKRVSTEFLKSYQLQFPPLPEQKKIATILSSVDKHIDEVDGMIEDLKELKKGLMQKLLTEGIGHTEFKDSEVGRIPVAWEVKQLDNASKIIMGQSPKSESYNEEGIGLPLIQGNADCKHRKTVPRVFTSQITKLCDVGDIIMTVRAPVGAISKCNHNACIGRGVCAIRVNASNSGEFIYQYLINFEDNWSKLAQGSTFTAINSNDVKTLMIPVPQINEQSKIASILSSVDNRIEIYEKEKEDLTQLKKALMQQLLTGKTRVKI</sequence>
<organism evidence="6 7">
    <name type="scientific">Marinisporobacter balticus</name>
    <dbReference type="NCBI Taxonomy" id="2018667"/>
    <lineage>
        <taxon>Bacteria</taxon>
        <taxon>Bacillati</taxon>
        <taxon>Bacillota</taxon>
        <taxon>Clostridia</taxon>
        <taxon>Peptostreptococcales</taxon>
        <taxon>Thermotaleaceae</taxon>
        <taxon>Marinisporobacter</taxon>
    </lineage>
</organism>
<keyword evidence="2" id="KW-0680">Restriction system</keyword>
<dbReference type="GO" id="GO:0009307">
    <property type="term" value="P:DNA restriction-modification system"/>
    <property type="evidence" value="ECO:0007669"/>
    <property type="project" value="UniProtKB-KW"/>
</dbReference>
<dbReference type="RefSeq" id="WP_132247003.1">
    <property type="nucleotide sequence ID" value="NZ_SLWV01000025.1"/>
</dbReference>
<dbReference type="InterPro" id="IPR052021">
    <property type="entry name" value="Type-I_RS_S_subunit"/>
</dbReference>
<evidence type="ECO:0000256" key="2">
    <source>
        <dbReference type="ARBA" id="ARBA00022747"/>
    </source>
</evidence>
<dbReference type="CDD" id="cd17494">
    <property type="entry name" value="RMtype1_S_Sma198ORF994P-TRD2-CR2_like"/>
    <property type="match status" value="1"/>
</dbReference>
<evidence type="ECO:0000256" key="3">
    <source>
        <dbReference type="ARBA" id="ARBA00023125"/>
    </source>
</evidence>